<dbReference type="RefSeq" id="WP_220757228.1">
    <property type="nucleotide sequence ID" value="NZ_BPEU01000020.1"/>
</dbReference>
<evidence type="ECO:0000313" key="2">
    <source>
        <dbReference type="EMBL" id="GIU43125.1"/>
    </source>
</evidence>
<comment type="caution">
    <text evidence="2">The sequence shown here is derived from an EMBL/GenBank/DDBJ whole genome shotgun (WGS) entry which is preliminary data.</text>
</comment>
<dbReference type="EMBL" id="BPEU01000020">
    <property type="protein sequence ID" value="GIU43125.1"/>
    <property type="molecule type" value="Genomic_DNA"/>
</dbReference>
<keyword evidence="3" id="KW-1185">Reference proteome</keyword>
<evidence type="ECO:0000313" key="3">
    <source>
        <dbReference type="Proteomes" id="UP000773469"/>
    </source>
</evidence>
<name>A0ABQ4P6J0_SHECO</name>
<dbReference type="Proteomes" id="UP000773469">
    <property type="component" value="Unassembled WGS sequence"/>
</dbReference>
<organism evidence="2 3">
    <name type="scientific">Shewanella colwelliana</name>
    <name type="common">Alteromonas colwelliana</name>
    <dbReference type="NCBI Taxonomy" id="23"/>
    <lineage>
        <taxon>Bacteria</taxon>
        <taxon>Pseudomonadati</taxon>
        <taxon>Pseudomonadota</taxon>
        <taxon>Gammaproteobacteria</taxon>
        <taxon>Alteromonadales</taxon>
        <taxon>Shewanellaceae</taxon>
        <taxon>Shewanella</taxon>
    </lineage>
</organism>
<keyword evidence="1" id="KW-0732">Signal</keyword>
<reference evidence="2 3" key="1">
    <citation type="submission" date="2021-05" db="EMBL/GenBank/DDBJ databases">
        <title>Molecular characterization for Shewanella algae harboring chromosomal blaOXA-55-like strains isolated from clinical and environment sample.</title>
        <authorList>
            <person name="Ohama Y."/>
            <person name="Aoki K."/>
            <person name="Harada S."/>
            <person name="Moriya K."/>
            <person name="Ishii Y."/>
            <person name="Tateda K."/>
        </authorList>
    </citation>
    <scope>NUCLEOTIDE SEQUENCE [LARGE SCALE GENOMIC DNA]</scope>
    <source>
        <strain evidence="2 3">MBTL60-118</strain>
    </source>
</reference>
<evidence type="ECO:0000256" key="1">
    <source>
        <dbReference type="SAM" id="SignalP"/>
    </source>
</evidence>
<protein>
    <submittedName>
        <fullName evidence="2">Uncharacterized protein</fullName>
    </submittedName>
</protein>
<feature type="chain" id="PRO_5047360663" evidence="1">
    <location>
        <begin position="21"/>
        <end position="197"/>
    </location>
</feature>
<accession>A0ABQ4P6J0</accession>
<sequence length="197" mass="23018">MKNYLYAVMFFYLITITAHAEDGGITLDLKEGVVFESLIVKRNELHKSYYNFKLKLSPYFEHGVCFRDFIELEMVGVDFYVDYRKSAFLGGELSSVDCEEQRDFVTIENMVNRQDFKVVNGFLDDFEKSCKSLGLNVFSNGVNINEICNNTKVVKISSKLYRNQTEYEVTRSNIKNRESYVQVFKTDGSYELYKIVY</sequence>
<feature type="signal peptide" evidence="1">
    <location>
        <begin position="1"/>
        <end position="20"/>
    </location>
</feature>
<proteinExistence type="predicted"/>
<gene>
    <name evidence="2" type="ORF">TUM3794_28080</name>
</gene>